<dbReference type="Proteomes" id="UP000194236">
    <property type="component" value="Unassembled WGS sequence"/>
</dbReference>
<dbReference type="OrthoDB" id="6515801at2759"/>
<evidence type="ECO:0000313" key="2">
    <source>
        <dbReference type="Proteomes" id="UP000194236"/>
    </source>
</evidence>
<proteinExistence type="predicted"/>
<evidence type="ECO:0000313" key="1">
    <source>
        <dbReference type="EMBL" id="OTF69948.1"/>
    </source>
</evidence>
<accession>A0A1Y3APX0</accession>
<name>A0A1Y3APX0_EURMA</name>
<gene>
    <name evidence="1" type="ORF">BLA29_011546</name>
</gene>
<comment type="caution">
    <text evidence="1">The sequence shown here is derived from an EMBL/GenBank/DDBJ whole genome shotgun (WGS) entry which is preliminary data.</text>
</comment>
<reference evidence="1 2" key="1">
    <citation type="submission" date="2017-03" db="EMBL/GenBank/DDBJ databases">
        <title>Genome Survey of Euroglyphus maynei.</title>
        <authorList>
            <person name="Arlian L.G."/>
            <person name="Morgan M.S."/>
            <person name="Rider S.D."/>
        </authorList>
    </citation>
    <scope>NUCLEOTIDE SEQUENCE [LARGE SCALE GENOMIC DNA]</scope>
    <source>
        <strain evidence="1">Arlian Lab</strain>
        <tissue evidence="1">Whole body</tissue>
    </source>
</reference>
<dbReference type="SUPFAM" id="SSF47113">
    <property type="entry name" value="Histone-fold"/>
    <property type="match status" value="1"/>
</dbReference>
<dbReference type="EMBL" id="MUJZ01068025">
    <property type="protein sequence ID" value="OTF69948.1"/>
    <property type="molecule type" value="Genomic_DNA"/>
</dbReference>
<dbReference type="AlphaFoldDB" id="A0A1Y3APX0"/>
<organism evidence="1 2">
    <name type="scientific">Euroglyphus maynei</name>
    <name type="common">Mayne's house dust mite</name>
    <dbReference type="NCBI Taxonomy" id="6958"/>
    <lineage>
        <taxon>Eukaryota</taxon>
        <taxon>Metazoa</taxon>
        <taxon>Ecdysozoa</taxon>
        <taxon>Arthropoda</taxon>
        <taxon>Chelicerata</taxon>
        <taxon>Arachnida</taxon>
        <taxon>Acari</taxon>
        <taxon>Acariformes</taxon>
        <taxon>Sarcoptiformes</taxon>
        <taxon>Astigmata</taxon>
        <taxon>Psoroptidia</taxon>
        <taxon>Analgoidea</taxon>
        <taxon>Pyroglyphidae</taxon>
        <taxon>Pyroglyphinae</taxon>
        <taxon>Euroglyphus</taxon>
    </lineage>
</organism>
<evidence type="ECO:0008006" key="3">
    <source>
        <dbReference type="Google" id="ProtNLM"/>
    </source>
</evidence>
<dbReference type="InterPro" id="IPR009072">
    <property type="entry name" value="Histone-fold"/>
</dbReference>
<sequence length="72" mass="8163">MACAVVIEIAMNELLKLATEAALNEGRHKVWNRHIILALHDSPWLQELFGQSGMLQPAQFSIQQHRSRSSLK</sequence>
<keyword evidence="2" id="KW-1185">Reference proteome</keyword>
<dbReference type="GO" id="GO:0046982">
    <property type="term" value="F:protein heterodimerization activity"/>
    <property type="evidence" value="ECO:0007669"/>
    <property type="project" value="InterPro"/>
</dbReference>
<dbReference type="Gene3D" id="1.10.20.10">
    <property type="entry name" value="Histone, subunit A"/>
    <property type="match status" value="1"/>
</dbReference>
<protein>
    <recommendedName>
        <fullName evidence="3">Histone H2A</fullName>
    </recommendedName>
</protein>